<dbReference type="InterPro" id="IPR036291">
    <property type="entry name" value="NAD(P)-bd_dom_sf"/>
</dbReference>
<feature type="domain" description="NAD-dependent epimerase/dehydratase" evidence="3">
    <location>
        <begin position="5"/>
        <end position="231"/>
    </location>
</feature>
<dbReference type="Proteomes" id="UP000238196">
    <property type="component" value="Unassembled WGS sequence"/>
</dbReference>
<dbReference type="OrthoDB" id="9803010at2"/>
<organism evidence="4 5">
    <name type="scientific">Proteobacteria bacterium 228</name>
    <dbReference type="NCBI Taxonomy" id="2083153"/>
    <lineage>
        <taxon>Bacteria</taxon>
        <taxon>Pseudomonadati</taxon>
        <taxon>Pseudomonadota</taxon>
    </lineage>
</organism>
<dbReference type="Pfam" id="PF01370">
    <property type="entry name" value="Epimerase"/>
    <property type="match status" value="1"/>
</dbReference>
<evidence type="ECO:0000313" key="4">
    <source>
        <dbReference type="EMBL" id="PPC78432.1"/>
    </source>
</evidence>
<proteinExistence type="inferred from homology"/>
<dbReference type="Gene3D" id="3.90.25.10">
    <property type="entry name" value="UDP-galactose 4-epimerase, domain 1"/>
    <property type="match status" value="1"/>
</dbReference>
<sequence>MNNIVLITGATGFIGRQVANEVSKLGYQVRVVCRPSSNLSVLNDAVIEKVVLTEDLFSEDSCWWHLALEGVYAVIHLAWYVEPKLYIDSPKNISCLKGTLALAEACSASNITQFIGAGTCLEYERSDLPLGIDSPLIATNAYTAAKISCYWNLKYLFSNTSISFSWCRFFYLYGEGEDRRRLVPYVHDQLLAENKVFVANPDLIRDFLDVKLAGKLVAKVLSNNKSGAVNICSGVAESVREIVEKIAKSYGRYDLLTFGERNANVNEPPVVLGICNI</sequence>
<evidence type="ECO:0000256" key="2">
    <source>
        <dbReference type="ARBA" id="ARBA00007637"/>
    </source>
</evidence>
<accession>A0A2S5KUV3</accession>
<comment type="similarity">
    <text evidence="2">Belongs to the NAD(P)-dependent epimerase/dehydratase family.</text>
</comment>
<protein>
    <submittedName>
        <fullName evidence="4">NAD-dependent epimerase/dehydratase</fullName>
    </submittedName>
</protein>
<evidence type="ECO:0000313" key="5">
    <source>
        <dbReference type="Proteomes" id="UP000238196"/>
    </source>
</evidence>
<dbReference type="EMBL" id="PRLP01000015">
    <property type="protein sequence ID" value="PPC78432.1"/>
    <property type="molecule type" value="Genomic_DNA"/>
</dbReference>
<dbReference type="PANTHER" id="PTHR43000">
    <property type="entry name" value="DTDP-D-GLUCOSE 4,6-DEHYDRATASE-RELATED"/>
    <property type="match status" value="1"/>
</dbReference>
<gene>
    <name evidence="4" type="ORF">C4K68_05105</name>
</gene>
<comment type="caution">
    <text evidence="4">The sequence shown here is derived from an EMBL/GenBank/DDBJ whole genome shotgun (WGS) entry which is preliminary data.</text>
</comment>
<name>A0A2S5KUV3_9PROT</name>
<dbReference type="Gene3D" id="3.40.50.720">
    <property type="entry name" value="NAD(P)-binding Rossmann-like Domain"/>
    <property type="match status" value="1"/>
</dbReference>
<dbReference type="SUPFAM" id="SSF51735">
    <property type="entry name" value="NAD(P)-binding Rossmann-fold domains"/>
    <property type="match status" value="1"/>
</dbReference>
<dbReference type="CDD" id="cd08946">
    <property type="entry name" value="SDR_e"/>
    <property type="match status" value="1"/>
</dbReference>
<comment type="pathway">
    <text evidence="1">Bacterial outer membrane biogenesis; LPS O-antigen biosynthesis.</text>
</comment>
<evidence type="ECO:0000256" key="1">
    <source>
        <dbReference type="ARBA" id="ARBA00005125"/>
    </source>
</evidence>
<reference evidence="4 5" key="1">
    <citation type="submission" date="2018-02" db="EMBL/GenBank/DDBJ databases">
        <title>novel marine gammaproteobacteria from coastal saline agro ecosystem.</title>
        <authorList>
            <person name="Krishnan R."/>
            <person name="Ramesh Kumar N."/>
        </authorList>
    </citation>
    <scope>NUCLEOTIDE SEQUENCE [LARGE SCALE GENOMIC DNA]</scope>
    <source>
        <strain evidence="4 5">228</strain>
    </source>
</reference>
<dbReference type="AlphaFoldDB" id="A0A2S5KUV3"/>
<evidence type="ECO:0000259" key="3">
    <source>
        <dbReference type="Pfam" id="PF01370"/>
    </source>
</evidence>
<dbReference type="InterPro" id="IPR001509">
    <property type="entry name" value="Epimerase_deHydtase"/>
</dbReference>